<protein>
    <submittedName>
        <fullName evidence="13">C3H1-type domain-containing protein</fullName>
    </submittedName>
</protein>
<keyword evidence="5 9" id="KW-0863">Zinc-finger</keyword>
<feature type="compositionally biased region" description="Polar residues" evidence="10">
    <location>
        <begin position="325"/>
        <end position="341"/>
    </location>
</feature>
<feature type="zinc finger region" description="C3H1-type" evidence="9">
    <location>
        <begin position="472"/>
        <end position="499"/>
    </location>
</feature>
<proteinExistence type="predicted"/>
<dbReference type="PROSITE" id="PS50103">
    <property type="entry name" value="ZF_C3H1"/>
    <property type="match status" value="3"/>
</dbReference>
<feature type="region of interest" description="Disordered" evidence="10">
    <location>
        <begin position="323"/>
        <end position="342"/>
    </location>
</feature>
<keyword evidence="8" id="KW-0539">Nucleus</keyword>
<dbReference type="AlphaFoldDB" id="A0A914E024"/>
<evidence type="ECO:0000256" key="5">
    <source>
        <dbReference type="ARBA" id="ARBA00022771"/>
    </source>
</evidence>
<dbReference type="SUPFAM" id="SSF90229">
    <property type="entry name" value="CCCH zinc finger"/>
    <property type="match status" value="1"/>
</dbReference>
<feature type="compositionally biased region" description="Polar residues" evidence="10">
    <location>
        <begin position="352"/>
        <end position="366"/>
    </location>
</feature>
<evidence type="ECO:0000256" key="6">
    <source>
        <dbReference type="ARBA" id="ARBA00022833"/>
    </source>
</evidence>
<evidence type="ECO:0000256" key="8">
    <source>
        <dbReference type="ARBA" id="ARBA00023242"/>
    </source>
</evidence>
<keyword evidence="12" id="KW-1185">Reference proteome</keyword>
<evidence type="ECO:0000256" key="4">
    <source>
        <dbReference type="ARBA" id="ARBA00022737"/>
    </source>
</evidence>
<reference evidence="13" key="1">
    <citation type="submission" date="2022-11" db="UniProtKB">
        <authorList>
            <consortium name="WormBaseParasite"/>
        </authorList>
    </citation>
    <scope>IDENTIFICATION</scope>
</reference>
<dbReference type="GO" id="GO:0005634">
    <property type="term" value="C:nucleus"/>
    <property type="evidence" value="ECO:0007669"/>
    <property type="project" value="UniProtKB-SubCell"/>
</dbReference>
<feature type="region of interest" description="Disordered" evidence="10">
    <location>
        <begin position="85"/>
        <end position="148"/>
    </location>
</feature>
<dbReference type="PANTHER" id="PTHR23102:SF24">
    <property type="entry name" value="CLEAVAGE AND POLYADENYLATION SPECIFICITY FACTOR SUBUNIT 4"/>
    <property type="match status" value="1"/>
</dbReference>
<evidence type="ECO:0000256" key="10">
    <source>
        <dbReference type="SAM" id="MobiDB-lite"/>
    </source>
</evidence>
<dbReference type="WBParaSite" id="ACRNAN_scaffold4748.g29315.t1">
    <property type="protein sequence ID" value="ACRNAN_scaffold4748.g29315.t1"/>
    <property type="gene ID" value="ACRNAN_scaffold4748.g29315"/>
</dbReference>
<feature type="domain" description="C3H1-type" evidence="11">
    <location>
        <begin position="472"/>
        <end position="499"/>
    </location>
</feature>
<dbReference type="InterPro" id="IPR036855">
    <property type="entry name" value="Znf_CCCH_sf"/>
</dbReference>
<dbReference type="InterPro" id="IPR045348">
    <property type="entry name" value="CPSF4/Yth1"/>
</dbReference>
<dbReference type="Proteomes" id="UP000887540">
    <property type="component" value="Unplaced"/>
</dbReference>
<evidence type="ECO:0000256" key="7">
    <source>
        <dbReference type="ARBA" id="ARBA00022884"/>
    </source>
</evidence>
<keyword evidence="7" id="KW-0694">RNA-binding</keyword>
<dbReference type="Gene3D" id="4.10.1000.10">
    <property type="entry name" value="Zinc finger, CCCH-type"/>
    <property type="match status" value="1"/>
</dbReference>
<evidence type="ECO:0000256" key="3">
    <source>
        <dbReference type="ARBA" id="ARBA00022723"/>
    </source>
</evidence>
<evidence type="ECO:0000313" key="13">
    <source>
        <dbReference type="WBParaSite" id="ACRNAN_scaffold4748.g29315.t1"/>
    </source>
</evidence>
<feature type="region of interest" description="Disordered" evidence="10">
    <location>
        <begin position="347"/>
        <end position="366"/>
    </location>
</feature>
<dbReference type="SMART" id="SM00356">
    <property type="entry name" value="ZnF_C3H1"/>
    <property type="match status" value="4"/>
</dbReference>
<evidence type="ECO:0000259" key="11">
    <source>
        <dbReference type="PROSITE" id="PS50103"/>
    </source>
</evidence>
<dbReference type="InterPro" id="IPR000571">
    <property type="entry name" value="Znf_CCCH"/>
</dbReference>
<evidence type="ECO:0000256" key="1">
    <source>
        <dbReference type="ARBA" id="ARBA00004123"/>
    </source>
</evidence>
<organism evidence="12 13">
    <name type="scientific">Acrobeloides nanus</name>
    <dbReference type="NCBI Taxonomy" id="290746"/>
    <lineage>
        <taxon>Eukaryota</taxon>
        <taxon>Metazoa</taxon>
        <taxon>Ecdysozoa</taxon>
        <taxon>Nematoda</taxon>
        <taxon>Chromadorea</taxon>
        <taxon>Rhabditida</taxon>
        <taxon>Tylenchina</taxon>
        <taxon>Cephalobomorpha</taxon>
        <taxon>Cephaloboidea</taxon>
        <taxon>Cephalobidae</taxon>
        <taxon>Acrobeloides</taxon>
    </lineage>
</organism>
<dbReference type="GO" id="GO:0006397">
    <property type="term" value="P:mRNA processing"/>
    <property type="evidence" value="ECO:0007669"/>
    <property type="project" value="UniProtKB-KW"/>
</dbReference>
<evidence type="ECO:0000256" key="2">
    <source>
        <dbReference type="ARBA" id="ARBA00022664"/>
    </source>
</evidence>
<comment type="subcellular location">
    <subcellularLocation>
        <location evidence="1">Nucleus</location>
    </subcellularLocation>
</comment>
<feature type="zinc finger region" description="C3H1-type" evidence="9">
    <location>
        <begin position="385"/>
        <end position="413"/>
    </location>
</feature>
<feature type="domain" description="C3H1-type" evidence="11">
    <location>
        <begin position="421"/>
        <end position="444"/>
    </location>
</feature>
<dbReference type="GO" id="GO:0003723">
    <property type="term" value="F:RNA binding"/>
    <property type="evidence" value="ECO:0007669"/>
    <property type="project" value="UniProtKB-KW"/>
</dbReference>
<dbReference type="GO" id="GO:0008270">
    <property type="term" value="F:zinc ion binding"/>
    <property type="evidence" value="ECO:0007669"/>
    <property type="project" value="UniProtKB-KW"/>
</dbReference>
<sequence>MYNNFTQNSNSLPNQIASPEQLNNYLTQMARLETQQQFGVSTTAPPFSMPRPGINFYPPPWIGHSSYGAFNVPYNDSMRFGIPIPPPPPPPLETIQNNKRTDSRSALVPVETSPLKNHSEERSPSHSTRRNYHGVERIPPKKQKTGSAHNEVEKAFAMEFNRSSKIRSEVHRVERKESSKEIRSEVHRVERKPVSKKEVRSKKLDKMGSVHLTRTITNDSVHAKGSANASSPPPMSVIIFDEYEETSPKKDSPFIEDSSSHVKETIPEQPIAVDTGSSGGNSLVWRCRAMFNGKFQISDLPIGCRRPQSSTGRTFPATKKYYEANGSSEQPSPNRSSTSHLSPRVDKLLHSLPNSPSTSSTVIHTSQRQRFTNKSLRIIGGKRIYDKSDECFHYAQNQKCPLGNFCIYAHDGSRLHHEKKICMRLLQGKCRDGSKCPNGEHNLDKHQLPVCDFYLRMMCRHRDCPYLHVKHAEYEQPCANFNKGNCFKGIMCEKPHRYYYSIVKSRGQCLHEISSDNTEVESTVTVESGNDLLECWLVGIAQNHL</sequence>
<dbReference type="PANTHER" id="PTHR23102">
    <property type="entry name" value="CLEAVAGE AND POLYADENYLATION SPECIFICITY FACTOR SUBUNIT 4-RELATED"/>
    <property type="match status" value="1"/>
</dbReference>
<keyword evidence="2" id="KW-0507">mRNA processing</keyword>
<evidence type="ECO:0000256" key="9">
    <source>
        <dbReference type="PROSITE-ProRule" id="PRU00723"/>
    </source>
</evidence>
<feature type="domain" description="C3H1-type" evidence="11">
    <location>
        <begin position="385"/>
        <end position="413"/>
    </location>
</feature>
<keyword evidence="4" id="KW-0677">Repeat</keyword>
<feature type="region of interest" description="Disordered" evidence="10">
    <location>
        <begin position="184"/>
        <end position="204"/>
    </location>
</feature>
<accession>A0A914E024</accession>
<keyword evidence="3 9" id="KW-0479">Metal-binding</keyword>
<evidence type="ECO:0000313" key="12">
    <source>
        <dbReference type="Proteomes" id="UP000887540"/>
    </source>
</evidence>
<name>A0A914E024_9BILA</name>
<feature type="zinc finger region" description="C3H1-type" evidence="9">
    <location>
        <begin position="421"/>
        <end position="444"/>
    </location>
</feature>
<keyword evidence="6 9" id="KW-0862">Zinc</keyword>